<dbReference type="OrthoDB" id="9798164at2"/>
<name>A0A4D7ATB2_9HYPH</name>
<dbReference type="RefSeq" id="WP_136958268.1">
    <property type="nucleotide sequence ID" value="NZ_CP039690.1"/>
</dbReference>
<dbReference type="InterPro" id="IPR009875">
    <property type="entry name" value="PilZ_domain"/>
</dbReference>
<proteinExistence type="predicted"/>
<keyword evidence="3" id="KW-1185">Reference proteome</keyword>
<dbReference type="Pfam" id="PF07238">
    <property type="entry name" value="PilZ"/>
    <property type="match status" value="2"/>
</dbReference>
<accession>A0A4D7ATB2</accession>
<organism evidence="2 3">
    <name type="scientific">Phreatobacter stygius</name>
    <dbReference type="NCBI Taxonomy" id="1940610"/>
    <lineage>
        <taxon>Bacteria</taxon>
        <taxon>Pseudomonadati</taxon>
        <taxon>Pseudomonadota</taxon>
        <taxon>Alphaproteobacteria</taxon>
        <taxon>Hyphomicrobiales</taxon>
        <taxon>Phreatobacteraceae</taxon>
        <taxon>Phreatobacter</taxon>
    </lineage>
</organism>
<dbReference type="AlphaFoldDB" id="A0A4D7ATB2"/>
<feature type="domain" description="PilZ" evidence="1">
    <location>
        <begin position="16"/>
        <end position="102"/>
    </location>
</feature>
<dbReference type="KEGG" id="pstg:E8M01_00235"/>
<reference evidence="2 3" key="1">
    <citation type="submission" date="2019-04" db="EMBL/GenBank/DDBJ databases">
        <title>Phreatobacter aquaticus sp. nov.</title>
        <authorList>
            <person name="Choi A."/>
        </authorList>
    </citation>
    <scope>NUCLEOTIDE SEQUENCE [LARGE SCALE GENOMIC DNA]</scope>
    <source>
        <strain evidence="2 3">KCTC 52518</strain>
    </source>
</reference>
<dbReference type="GO" id="GO:0035438">
    <property type="term" value="F:cyclic-di-GMP binding"/>
    <property type="evidence" value="ECO:0007669"/>
    <property type="project" value="InterPro"/>
</dbReference>
<dbReference type="Proteomes" id="UP000298781">
    <property type="component" value="Chromosome"/>
</dbReference>
<evidence type="ECO:0000313" key="3">
    <source>
        <dbReference type="Proteomes" id="UP000298781"/>
    </source>
</evidence>
<feature type="domain" description="PilZ" evidence="1">
    <location>
        <begin position="118"/>
        <end position="193"/>
    </location>
</feature>
<sequence length="223" mass="24500">MPALAKVLSVASGEESRRFQRVRVDLLGRFMLSDRREFPCQAIDMSPGGAQIVAPVVGKLGERVVAYLDHIGRIEGMVVRVVPNGFSMTIEASARKRDKLADQLTWLANRQILGLPEDRRHERIVPTNPFTTITVPSGEKLPVRIIDISLSGAAIAGTDSVKVGDIVQVSRTMARVVRMLDKGFAVEFSGQQPIETILQLAREVGADLGADIRSDQDDRFPTR</sequence>
<dbReference type="SUPFAM" id="SSF141371">
    <property type="entry name" value="PilZ domain-like"/>
    <property type="match status" value="2"/>
</dbReference>
<evidence type="ECO:0000313" key="2">
    <source>
        <dbReference type="EMBL" id="QCI62805.1"/>
    </source>
</evidence>
<gene>
    <name evidence="2" type="ORF">E8M01_00235</name>
</gene>
<protein>
    <submittedName>
        <fullName evidence="2">PilZ domain-containing protein</fullName>
    </submittedName>
</protein>
<evidence type="ECO:0000259" key="1">
    <source>
        <dbReference type="Pfam" id="PF07238"/>
    </source>
</evidence>
<dbReference type="Gene3D" id="2.40.10.220">
    <property type="entry name" value="predicted glycosyltransferase like domains"/>
    <property type="match status" value="1"/>
</dbReference>
<dbReference type="EMBL" id="CP039690">
    <property type="protein sequence ID" value="QCI62805.1"/>
    <property type="molecule type" value="Genomic_DNA"/>
</dbReference>